<gene>
    <name evidence="3" type="ORF">ABZ921_01025</name>
</gene>
<comment type="caution">
    <text evidence="3">The sequence shown here is derived from an EMBL/GenBank/DDBJ whole genome shotgun (WGS) entry which is preliminary data.</text>
</comment>
<accession>A0ABV3BDV5</accession>
<reference evidence="3 4" key="1">
    <citation type="submission" date="2024-06" db="EMBL/GenBank/DDBJ databases">
        <title>The Natural Products Discovery Center: Release of the First 8490 Sequenced Strains for Exploring Actinobacteria Biosynthetic Diversity.</title>
        <authorList>
            <person name="Kalkreuter E."/>
            <person name="Kautsar S.A."/>
            <person name="Yang D."/>
            <person name="Bader C.D."/>
            <person name="Teijaro C.N."/>
            <person name="Fluegel L."/>
            <person name="Davis C.M."/>
            <person name="Simpson J.R."/>
            <person name="Lauterbach L."/>
            <person name="Steele A.D."/>
            <person name="Gui C."/>
            <person name="Meng S."/>
            <person name="Li G."/>
            <person name="Viehrig K."/>
            <person name="Ye F."/>
            <person name="Su P."/>
            <person name="Kiefer A.F."/>
            <person name="Nichols A."/>
            <person name="Cepeda A.J."/>
            <person name="Yan W."/>
            <person name="Fan B."/>
            <person name="Jiang Y."/>
            <person name="Adhikari A."/>
            <person name="Zheng C.-J."/>
            <person name="Schuster L."/>
            <person name="Cowan T.M."/>
            <person name="Smanski M.J."/>
            <person name="Chevrette M.G."/>
            <person name="De Carvalho L.P.S."/>
            <person name="Shen B."/>
        </authorList>
    </citation>
    <scope>NUCLEOTIDE SEQUENCE [LARGE SCALE GENOMIC DNA]</scope>
    <source>
        <strain evidence="3 4">NPDC046838</strain>
    </source>
</reference>
<dbReference type="InterPro" id="IPR010071">
    <property type="entry name" value="AA_adenyl_dom"/>
</dbReference>
<dbReference type="PROSITE" id="PS50075">
    <property type="entry name" value="CARRIER"/>
    <property type="match status" value="1"/>
</dbReference>
<dbReference type="PANTHER" id="PTHR45527:SF1">
    <property type="entry name" value="FATTY ACID SYNTHASE"/>
    <property type="match status" value="1"/>
</dbReference>
<name>A0ABV3BDV5_9ACTN</name>
<organism evidence="3 4">
    <name type="scientific">Streptomyces atriruber</name>
    <dbReference type="NCBI Taxonomy" id="545121"/>
    <lineage>
        <taxon>Bacteria</taxon>
        <taxon>Bacillati</taxon>
        <taxon>Actinomycetota</taxon>
        <taxon>Actinomycetes</taxon>
        <taxon>Kitasatosporales</taxon>
        <taxon>Streptomycetaceae</taxon>
        <taxon>Streptomyces</taxon>
    </lineage>
</organism>
<dbReference type="InterPro" id="IPR000873">
    <property type="entry name" value="AMP-dep_synth/lig_dom"/>
</dbReference>
<dbReference type="NCBIfam" id="TIGR01733">
    <property type="entry name" value="AA-adenyl-dom"/>
    <property type="match status" value="1"/>
</dbReference>
<dbReference type="Pfam" id="PF13193">
    <property type="entry name" value="AMP-binding_C"/>
    <property type="match status" value="1"/>
</dbReference>
<dbReference type="InterPro" id="IPR025110">
    <property type="entry name" value="AMP-bd_C"/>
</dbReference>
<dbReference type="RefSeq" id="WP_359343144.1">
    <property type="nucleotide sequence ID" value="NZ_JBEYXV010000001.1"/>
</dbReference>
<dbReference type="PROSITE" id="PS00455">
    <property type="entry name" value="AMP_BINDING"/>
    <property type="match status" value="1"/>
</dbReference>
<dbReference type="InterPro" id="IPR036736">
    <property type="entry name" value="ACP-like_sf"/>
</dbReference>
<dbReference type="CDD" id="cd05930">
    <property type="entry name" value="A_NRPS"/>
    <property type="match status" value="1"/>
</dbReference>
<evidence type="ECO:0000313" key="4">
    <source>
        <dbReference type="Proteomes" id="UP001551176"/>
    </source>
</evidence>
<dbReference type="InterPro" id="IPR045851">
    <property type="entry name" value="AMP-bd_C_sf"/>
</dbReference>
<feature type="region of interest" description="Disordered" evidence="1">
    <location>
        <begin position="298"/>
        <end position="328"/>
    </location>
</feature>
<proteinExistence type="predicted"/>
<protein>
    <submittedName>
        <fullName evidence="3">Non-ribosomal peptide synthetase</fullName>
    </submittedName>
</protein>
<keyword evidence="4" id="KW-1185">Reference proteome</keyword>
<dbReference type="InterPro" id="IPR009081">
    <property type="entry name" value="PP-bd_ACP"/>
</dbReference>
<dbReference type="Pfam" id="PF00501">
    <property type="entry name" value="AMP-binding"/>
    <property type="match status" value="1"/>
</dbReference>
<dbReference type="Proteomes" id="UP001551176">
    <property type="component" value="Unassembled WGS sequence"/>
</dbReference>
<dbReference type="Gene3D" id="1.10.1200.10">
    <property type="entry name" value="ACP-like"/>
    <property type="match status" value="1"/>
</dbReference>
<feature type="domain" description="Carrier" evidence="2">
    <location>
        <begin position="519"/>
        <end position="593"/>
    </location>
</feature>
<dbReference type="InterPro" id="IPR020845">
    <property type="entry name" value="AMP-binding_CS"/>
</dbReference>
<dbReference type="PANTHER" id="PTHR45527">
    <property type="entry name" value="NONRIBOSOMAL PEPTIDE SYNTHETASE"/>
    <property type="match status" value="1"/>
</dbReference>
<evidence type="ECO:0000313" key="3">
    <source>
        <dbReference type="EMBL" id="MEU6819180.1"/>
    </source>
</evidence>
<dbReference type="EMBL" id="JBEYXV010000001">
    <property type="protein sequence ID" value="MEU6819180.1"/>
    <property type="molecule type" value="Genomic_DNA"/>
</dbReference>
<dbReference type="Gene3D" id="2.30.38.10">
    <property type="entry name" value="Luciferase, Domain 3"/>
    <property type="match status" value="1"/>
</dbReference>
<dbReference type="Gene3D" id="3.40.50.980">
    <property type="match status" value="2"/>
</dbReference>
<dbReference type="SUPFAM" id="SSF47336">
    <property type="entry name" value="ACP-like"/>
    <property type="match status" value="1"/>
</dbReference>
<feature type="compositionally biased region" description="Low complexity" evidence="1">
    <location>
        <begin position="304"/>
        <end position="324"/>
    </location>
</feature>
<dbReference type="Gene3D" id="3.30.300.30">
    <property type="match status" value="1"/>
</dbReference>
<evidence type="ECO:0000259" key="2">
    <source>
        <dbReference type="PROSITE" id="PS50075"/>
    </source>
</evidence>
<evidence type="ECO:0000256" key="1">
    <source>
        <dbReference type="SAM" id="MobiDB-lite"/>
    </source>
</evidence>
<dbReference type="SUPFAM" id="SSF56801">
    <property type="entry name" value="Acetyl-CoA synthetase-like"/>
    <property type="match status" value="1"/>
</dbReference>
<sequence>MNRLLPDAFLTQVDRTPDADAVVRGDTVWSYRELASRAARIARSLADRGAGPGTLVAVRLERGPELVAALVAVMLTGAGYVPVAADDPADRVRHILDDSGATLVIAAQAADGRRTLTVDEALAGPPVESLPQAPPISPDDPAYVIYTSGSSGTPKGVLVEHGALGAYLSHAHAHYVGLSGRAVLHSSVSFDMAVTSLWGPLVGGGAIHILDLKRIASGEEPPPASARPTFLKVTPSHLGLLDLLPESCLPTDDLVVGGEALTDAALVRWRAAHPGVTIVNEYGPTEATVGCCTHVIRPGDRPAPEAAPADDSSAIRTDTPAAAPTPVPIGRANLGTRLYVLDAHLKPVPTGEEGELHLAGDQLARGYLGRPGLTDERFVPDPFASDGSRMYRTGDLVRERPDGELEYRGRIDEQLKVFGHRIEPGEIEAVLSAHPSVRDCVVVALGHADARRLVAYAVPHPGHAIDPVALRRHAAGALPEYMLPAVFVPIPELPLTPNGKLDRTVLPDPPPDPHRNGASALSETEELLCGLVAETLGIPEIGAEADFLASGGTSITALKLVARARRTGLRLELTTVLRERTVRRILAAHPGRPTARTGEGAPK</sequence>
<dbReference type="Pfam" id="PF00550">
    <property type="entry name" value="PP-binding"/>
    <property type="match status" value="1"/>
</dbReference>